<dbReference type="OrthoDB" id="121647at2759"/>
<protein>
    <recommendedName>
        <fullName evidence="3">Transposase Tc1-like domain-containing protein</fullName>
    </recommendedName>
</protein>
<gene>
    <name evidence="1" type="ORF">FOL47_003748</name>
</gene>
<dbReference type="AlphaFoldDB" id="A0A7J6KM08"/>
<evidence type="ECO:0008006" key="3">
    <source>
        <dbReference type="Google" id="ProtNLM"/>
    </source>
</evidence>
<evidence type="ECO:0000313" key="1">
    <source>
        <dbReference type="EMBL" id="KAF4648087.1"/>
    </source>
</evidence>
<feature type="non-terminal residue" evidence="1">
    <location>
        <position position="1"/>
    </location>
</feature>
<organism evidence="1 2">
    <name type="scientific">Perkinsus chesapeaki</name>
    <name type="common">Clam parasite</name>
    <name type="synonym">Perkinsus andrewsi</name>
    <dbReference type="NCBI Taxonomy" id="330153"/>
    <lineage>
        <taxon>Eukaryota</taxon>
        <taxon>Sar</taxon>
        <taxon>Alveolata</taxon>
        <taxon>Perkinsozoa</taxon>
        <taxon>Perkinsea</taxon>
        <taxon>Perkinsida</taxon>
        <taxon>Perkinsidae</taxon>
        <taxon>Perkinsus</taxon>
    </lineage>
</organism>
<evidence type="ECO:0000313" key="2">
    <source>
        <dbReference type="Proteomes" id="UP000591131"/>
    </source>
</evidence>
<reference evidence="1 2" key="1">
    <citation type="submission" date="2020-04" db="EMBL/GenBank/DDBJ databases">
        <title>Perkinsus chesapeaki whole genome sequence.</title>
        <authorList>
            <person name="Bogema D.R."/>
        </authorList>
    </citation>
    <scope>NUCLEOTIDE SEQUENCE [LARGE SCALE GENOMIC DNA]</scope>
    <source>
        <strain evidence="1">ATCC PRA-425</strain>
    </source>
</reference>
<accession>A0A7J6KM08</accession>
<dbReference type="EMBL" id="JAAPAO010002191">
    <property type="protein sequence ID" value="KAF4648087.1"/>
    <property type="molecule type" value="Genomic_DNA"/>
</dbReference>
<comment type="caution">
    <text evidence="1">The sequence shown here is derived from an EMBL/GenBank/DDBJ whole genome shotgun (WGS) entry which is preliminary data.</text>
</comment>
<name>A0A7J6KM08_PERCH</name>
<sequence>VKRGSYKKIRSSARARVAQAFRDGEDGYAIAAANGIKPTTAATYAKRCKMTRECVESAVAYVEQNPQATLKMMADEIHRQHGISVSQQTVKNHLDSLAYTVKRPHMEGEAVNNPQNRHKRKEYVQTVSVIPSEDLVFFDETNVNLFIKRGVARSVRGSRAVVKEGS</sequence>
<proteinExistence type="predicted"/>
<keyword evidence="2" id="KW-1185">Reference proteome</keyword>
<dbReference type="SUPFAM" id="SSF46689">
    <property type="entry name" value="Homeodomain-like"/>
    <property type="match status" value="1"/>
</dbReference>
<dbReference type="InterPro" id="IPR009057">
    <property type="entry name" value="Homeodomain-like_sf"/>
</dbReference>
<feature type="non-terminal residue" evidence="1">
    <location>
        <position position="166"/>
    </location>
</feature>
<dbReference type="Proteomes" id="UP000591131">
    <property type="component" value="Unassembled WGS sequence"/>
</dbReference>